<dbReference type="RefSeq" id="WP_344230965.1">
    <property type="nucleotide sequence ID" value="NZ_BAAARI010000038.1"/>
</dbReference>
<protein>
    <submittedName>
        <fullName evidence="2">Uncharacterized protein</fullName>
    </submittedName>
</protein>
<evidence type="ECO:0000256" key="1">
    <source>
        <dbReference type="SAM" id="Phobius"/>
    </source>
</evidence>
<accession>A0ABN3PK34</accession>
<dbReference type="EMBL" id="BAAARI010000038">
    <property type="protein sequence ID" value="GAA2590235.1"/>
    <property type="molecule type" value="Genomic_DNA"/>
</dbReference>
<feature type="transmembrane region" description="Helical" evidence="1">
    <location>
        <begin position="32"/>
        <end position="54"/>
    </location>
</feature>
<keyword evidence="1" id="KW-0812">Transmembrane</keyword>
<sequence>MSERVPRKRAAFESPVRLARPLASDPEMPRPAATVAGGLLVLLRVLAGVFWLLAITLEWPQIVQEASVVIDGVPLSEEERALGLGFVWVVGGAVLVFDTVMAIFVLRGGNRSRVTVLVFSVLSISFAFSTWWVQGQDIRISGTLLNLGLDILVLLALSSRKAAAYARRNERR</sequence>
<name>A0ABN3PK34_9MICO</name>
<feature type="transmembrane region" description="Helical" evidence="1">
    <location>
        <begin position="85"/>
        <end position="106"/>
    </location>
</feature>
<gene>
    <name evidence="2" type="ORF">GCM10009862_30660</name>
</gene>
<keyword evidence="3" id="KW-1185">Reference proteome</keyword>
<feature type="transmembrane region" description="Helical" evidence="1">
    <location>
        <begin position="138"/>
        <end position="158"/>
    </location>
</feature>
<keyword evidence="1" id="KW-1133">Transmembrane helix</keyword>
<organism evidence="2 3">
    <name type="scientific">Microbacterium binotii</name>
    <dbReference type="NCBI Taxonomy" id="462710"/>
    <lineage>
        <taxon>Bacteria</taxon>
        <taxon>Bacillati</taxon>
        <taxon>Actinomycetota</taxon>
        <taxon>Actinomycetes</taxon>
        <taxon>Micrococcales</taxon>
        <taxon>Microbacteriaceae</taxon>
        <taxon>Microbacterium</taxon>
    </lineage>
</organism>
<feature type="transmembrane region" description="Helical" evidence="1">
    <location>
        <begin position="113"/>
        <end position="132"/>
    </location>
</feature>
<comment type="caution">
    <text evidence="2">The sequence shown here is derived from an EMBL/GenBank/DDBJ whole genome shotgun (WGS) entry which is preliminary data.</text>
</comment>
<dbReference type="Proteomes" id="UP001500274">
    <property type="component" value="Unassembled WGS sequence"/>
</dbReference>
<reference evidence="2 3" key="1">
    <citation type="journal article" date="2019" name="Int. J. Syst. Evol. Microbiol.">
        <title>The Global Catalogue of Microorganisms (GCM) 10K type strain sequencing project: providing services to taxonomists for standard genome sequencing and annotation.</title>
        <authorList>
            <consortium name="The Broad Institute Genomics Platform"/>
            <consortium name="The Broad Institute Genome Sequencing Center for Infectious Disease"/>
            <person name="Wu L."/>
            <person name="Ma J."/>
        </authorList>
    </citation>
    <scope>NUCLEOTIDE SEQUENCE [LARGE SCALE GENOMIC DNA]</scope>
    <source>
        <strain evidence="2 3">JCM 16365</strain>
    </source>
</reference>
<keyword evidence="1" id="KW-0472">Membrane</keyword>
<evidence type="ECO:0000313" key="3">
    <source>
        <dbReference type="Proteomes" id="UP001500274"/>
    </source>
</evidence>
<proteinExistence type="predicted"/>
<evidence type="ECO:0000313" key="2">
    <source>
        <dbReference type="EMBL" id="GAA2590235.1"/>
    </source>
</evidence>